<proteinExistence type="predicted"/>
<organism evidence="1 2">
    <name type="scientific">Stentor coeruleus</name>
    <dbReference type="NCBI Taxonomy" id="5963"/>
    <lineage>
        <taxon>Eukaryota</taxon>
        <taxon>Sar</taxon>
        <taxon>Alveolata</taxon>
        <taxon>Ciliophora</taxon>
        <taxon>Postciliodesmatophora</taxon>
        <taxon>Heterotrichea</taxon>
        <taxon>Heterotrichida</taxon>
        <taxon>Stentoridae</taxon>
        <taxon>Stentor</taxon>
    </lineage>
</organism>
<dbReference type="Proteomes" id="UP000187209">
    <property type="component" value="Unassembled WGS sequence"/>
</dbReference>
<accession>A0A1R2C6D4</accession>
<sequence>MQQSGKCASRLSCCHSSFSQSILTIDNTPCLKSSMLSMESTSSSTSSSGCSEASMHTIGSSRNSLHQEIDPMSSKACSCSVF</sequence>
<comment type="caution">
    <text evidence="1">The sequence shown here is derived from an EMBL/GenBank/DDBJ whole genome shotgun (WGS) entry which is preliminary data.</text>
</comment>
<name>A0A1R2C6D4_9CILI</name>
<keyword evidence="2" id="KW-1185">Reference proteome</keyword>
<dbReference type="AlphaFoldDB" id="A0A1R2C6D4"/>
<gene>
    <name evidence="1" type="ORF">SteCoe_14296</name>
</gene>
<reference evidence="1 2" key="1">
    <citation type="submission" date="2016-11" db="EMBL/GenBank/DDBJ databases">
        <title>The macronuclear genome of Stentor coeruleus: a giant cell with tiny introns.</title>
        <authorList>
            <person name="Slabodnick M."/>
            <person name="Ruby J.G."/>
            <person name="Reiff S.B."/>
            <person name="Swart E.C."/>
            <person name="Gosai S."/>
            <person name="Prabakaran S."/>
            <person name="Witkowska E."/>
            <person name="Larue G.E."/>
            <person name="Fisher S."/>
            <person name="Freeman R.M."/>
            <person name="Gunawardena J."/>
            <person name="Chu W."/>
            <person name="Stover N.A."/>
            <person name="Gregory B.D."/>
            <person name="Nowacki M."/>
            <person name="Derisi J."/>
            <person name="Roy S.W."/>
            <person name="Marshall W.F."/>
            <person name="Sood P."/>
        </authorList>
    </citation>
    <scope>NUCLEOTIDE SEQUENCE [LARGE SCALE GENOMIC DNA]</scope>
    <source>
        <strain evidence="1">WM001</strain>
    </source>
</reference>
<protein>
    <submittedName>
        <fullName evidence="1">Uncharacterized protein</fullName>
    </submittedName>
</protein>
<evidence type="ECO:0000313" key="2">
    <source>
        <dbReference type="Proteomes" id="UP000187209"/>
    </source>
</evidence>
<dbReference type="EMBL" id="MPUH01000265">
    <property type="protein sequence ID" value="OMJ84557.1"/>
    <property type="molecule type" value="Genomic_DNA"/>
</dbReference>
<evidence type="ECO:0000313" key="1">
    <source>
        <dbReference type="EMBL" id="OMJ84557.1"/>
    </source>
</evidence>